<dbReference type="STRING" id="47500.AF333_22750"/>
<evidence type="ECO:0000313" key="9">
    <source>
        <dbReference type="EMBL" id="SDH95058.1"/>
    </source>
</evidence>
<accession>A0A0D1UXC5</accession>
<evidence type="ECO:0000256" key="2">
    <source>
        <dbReference type="ARBA" id="ARBA00022475"/>
    </source>
</evidence>
<evidence type="ECO:0000256" key="4">
    <source>
        <dbReference type="ARBA" id="ARBA00022989"/>
    </source>
</evidence>
<evidence type="ECO:0000313" key="11">
    <source>
        <dbReference type="Proteomes" id="UP000182836"/>
    </source>
</evidence>
<keyword evidence="5 6" id="KW-0472">Membrane</keyword>
<dbReference type="EMBL" id="LGUG01000004">
    <property type="protein sequence ID" value="KON97830.1"/>
    <property type="molecule type" value="Genomic_DNA"/>
</dbReference>
<dbReference type="RefSeq" id="WP_043067763.1">
    <property type="nucleotide sequence ID" value="NZ_BJOA01000217.1"/>
</dbReference>
<sequence length="96" mass="10547">MLKTPLGRFRLIALIEGISFLLLLGIAMPLKYFADFPAAVSVVGALHGLLFVLYIAAVAHVTFALRWSFVRVMGALVASIVPFGNFVLDSRLRQEQ</sequence>
<dbReference type="GO" id="GO:0005886">
    <property type="term" value="C:plasma membrane"/>
    <property type="evidence" value="ECO:0007669"/>
    <property type="project" value="UniProtKB-SubCell"/>
</dbReference>
<keyword evidence="4 6" id="KW-1133">Transmembrane helix</keyword>
<feature type="domain" description="DUF3817" evidence="7">
    <location>
        <begin position="6"/>
        <end position="93"/>
    </location>
</feature>
<evidence type="ECO:0000259" key="7">
    <source>
        <dbReference type="Pfam" id="PF12823"/>
    </source>
</evidence>
<feature type="transmembrane region" description="Helical" evidence="6">
    <location>
        <begin position="36"/>
        <end position="57"/>
    </location>
</feature>
<keyword evidence="10" id="KW-1185">Reference proteome</keyword>
<feature type="transmembrane region" description="Helical" evidence="6">
    <location>
        <begin position="69"/>
        <end position="88"/>
    </location>
</feature>
<evidence type="ECO:0000313" key="8">
    <source>
        <dbReference type="EMBL" id="KON97830.1"/>
    </source>
</evidence>
<dbReference type="NCBIfam" id="TIGR03954">
    <property type="entry name" value="integ_memb_HG"/>
    <property type="match status" value="1"/>
</dbReference>
<dbReference type="Proteomes" id="UP000037269">
    <property type="component" value="Unassembled WGS sequence"/>
</dbReference>
<dbReference type="GeneID" id="42307950"/>
<dbReference type="PANTHER" id="PTHR40077:SF1">
    <property type="entry name" value="MEMBRANE PROTEIN"/>
    <property type="match status" value="1"/>
</dbReference>
<reference evidence="9 11" key="2">
    <citation type="submission" date="2016-10" db="EMBL/GenBank/DDBJ databases">
        <authorList>
            <person name="de Groot N.N."/>
        </authorList>
    </citation>
    <scope>NUCLEOTIDE SEQUENCE [LARGE SCALE GENOMIC DNA]</scope>
    <source>
        <strain evidence="9 11">DSM 2895</strain>
    </source>
</reference>
<dbReference type="EMBL" id="FNED01000001">
    <property type="protein sequence ID" value="SDH95058.1"/>
    <property type="molecule type" value="Genomic_DNA"/>
</dbReference>
<dbReference type="PANTHER" id="PTHR40077">
    <property type="entry name" value="MEMBRANE PROTEIN-RELATED"/>
    <property type="match status" value="1"/>
</dbReference>
<evidence type="ECO:0000256" key="1">
    <source>
        <dbReference type="ARBA" id="ARBA00004651"/>
    </source>
</evidence>
<evidence type="ECO:0000313" key="10">
    <source>
        <dbReference type="Proteomes" id="UP000037269"/>
    </source>
</evidence>
<evidence type="ECO:0000256" key="3">
    <source>
        <dbReference type="ARBA" id="ARBA00022692"/>
    </source>
</evidence>
<dbReference type="Pfam" id="PF12823">
    <property type="entry name" value="DUF3817"/>
    <property type="match status" value="1"/>
</dbReference>
<gene>
    <name evidence="8" type="ORF">AF333_22750</name>
    <name evidence="9" type="ORF">SAMN04487909_10117</name>
</gene>
<dbReference type="OrthoDB" id="1121311at2"/>
<evidence type="ECO:0000256" key="5">
    <source>
        <dbReference type="ARBA" id="ARBA00023136"/>
    </source>
</evidence>
<feature type="transmembrane region" description="Helical" evidence="6">
    <location>
        <begin position="12"/>
        <end position="30"/>
    </location>
</feature>
<organism evidence="8 10">
    <name type="scientific">Aneurinibacillus migulanus</name>
    <name type="common">Bacillus migulanus</name>
    <dbReference type="NCBI Taxonomy" id="47500"/>
    <lineage>
        <taxon>Bacteria</taxon>
        <taxon>Bacillati</taxon>
        <taxon>Bacillota</taxon>
        <taxon>Bacilli</taxon>
        <taxon>Bacillales</taxon>
        <taxon>Paenibacillaceae</taxon>
        <taxon>Aneurinibacillus group</taxon>
        <taxon>Aneurinibacillus</taxon>
    </lineage>
</organism>
<protein>
    <submittedName>
        <fullName evidence="8 9">Membrane protein</fullName>
    </submittedName>
</protein>
<reference evidence="8 10" key="1">
    <citation type="submission" date="2015-07" db="EMBL/GenBank/DDBJ databases">
        <title>Fjat-14205 dsm 2895.</title>
        <authorList>
            <person name="Liu B."/>
            <person name="Wang J."/>
            <person name="Zhu Y."/>
            <person name="Liu G."/>
            <person name="Chen Q."/>
            <person name="Chen Z."/>
            <person name="Lan J."/>
            <person name="Che J."/>
            <person name="Ge C."/>
            <person name="Shi H."/>
            <person name="Pan Z."/>
            <person name="Liu X."/>
        </authorList>
    </citation>
    <scope>NUCLEOTIDE SEQUENCE [LARGE SCALE GENOMIC DNA]</scope>
    <source>
        <strain evidence="8 10">DSM 2895</strain>
    </source>
</reference>
<name>A0A0D1UXC5_ANEMI</name>
<evidence type="ECO:0000256" key="6">
    <source>
        <dbReference type="SAM" id="Phobius"/>
    </source>
</evidence>
<dbReference type="AlphaFoldDB" id="A0A0D1UXC5"/>
<proteinExistence type="predicted"/>
<dbReference type="InterPro" id="IPR023845">
    <property type="entry name" value="DUF3817_TM"/>
</dbReference>
<dbReference type="PATRIC" id="fig|47500.12.peg.2756"/>
<keyword evidence="3 6" id="KW-0812">Transmembrane</keyword>
<keyword evidence="2" id="KW-1003">Cell membrane</keyword>
<comment type="subcellular location">
    <subcellularLocation>
        <location evidence="1">Cell membrane</location>
        <topology evidence="1">Multi-pass membrane protein</topology>
    </subcellularLocation>
</comment>
<dbReference type="Proteomes" id="UP000182836">
    <property type="component" value="Unassembled WGS sequence"/>
</dbReference>